<protein>
    <submittedName>
        <fullName evidence="1">Uncharacterized protein</fullName>
    </submittedName>
</protein>
<dbReference type="Proteomes" id="UP000035800">
    <property type="component" value="Chromosome I"/>
</dbReference>
<dbReference type="EMBL" id="CP006694">
    <property type="protein sequence ID" value="EKT85983.1"/>
    <property type="molecule type" value="Genomic_DNA"/>
</dbReference>
<organism evidence="1 2">
    <name type="scientific">Leptospira santarosai serovar Shermani str. LT 821</name>
    <dbReference type="NCBI Taxonomy" id="758847"/>
    <lineage>
        <taxon>Bacteria</taxon>
        <taxon>Pseudomonadati</taxon>
        <taxon>Spirochaetota</taxon>
        <taxon>Spirochaetia</taxon>
        <taxon>Leptospirales</taxon>
        <taxon>Leptospiraceae</taxon>
        <taxon>Leptospira</taxon>
    </lineage>
</organism>
<dbReference type="KEGG" id="lst:LSS_14612"/>
<reference evidence="1 2" key="1">
    <citation type="journal article" date="2012" name="Gene">
        <title>Sequence of Leptospira santarosai serovar Shermani genome and prediction of virulence-associated genes.</title>
        <authorList>
            <person name="Chou L.F."/>
            <person name="Chen Y.T."/>
            <person name="Lu C.W."/>
            <person name="Ko Y.C."/>
            <person name="Tang C.Y."/>
            <person name="Pan M.J."/>
            <person name="Tian Y.C."/>
            <person name="Chiu C.H."/>
            <person name="Hung C.C."/>
            <person name="Yang C.W."/>
        </authorList>
    </citation>
    <scope>NUCLEOTIDE SEQUENCE [LARGE SCALE GENOMIC DNA]</scope>
    <source>
        <strain evidence="1">LT 821</strain>
    </source>
</reference>
<dbReference type="PATRIC" id="fig|758847.3.peg.3057"/>
<gene>
    <name evidence="1" type="ORF">LSS_14612</name>
</gene>
<sequence>MGTSTKLESFFDYELEKSNLAKIRISCLIHPDAIYKKSNRWMV</sequence>
<name>K8XWU6_9LEPT</name>
<evidence type="ECO:0000313" key="2">
    <source>
        <dbReference type="Proteomes" id="UP000035800"/>
    </source>
</evidence>
<accession>K8XWU6</accession>
<dbReference type="AlphaFoldDB" id="K8XWU6"/>
<reference evidence="1 2" key="2">
    <citation type="journal article" date="2014" name="Emerg. Microbes Infect.">
        <title>Potential impact on kidney infection: a whole-genome analysis of Leptospira santarosai serovar Shermani.</title>
        <authorList>
            <person name="Chou L.F."/>
            <person name="Chen T.W."/>
            <person name="Ko Y.C."/>
            <person name="Pan M.J."/>
            <person name="Tian Y.C."/>
            <person name="Chiu C.H."/>
            <person name="Tang P."/>
            <person name="Hung C.C."/>
            <person name="Yang C.W."/>
        </authorList>
    </citation>
    <scope>NUCLEOTIDE SEQUENCE</scope>
    <source>
        <strain evidence="1 2">LT 821</strain>
    </source>
</reference>
<dbReference type="STRING" id="758847.LSS_14612"/>
<evidence type="ECO:0000313" key="1">
    <source>
        <dbReference type="EMBL" id="EKT85983.1"/>
    </source>
</evidence>
<proteinExistence type="predicted"/>